<sequence>MKIVNRMDCMNIIFVVLLILGATIAAIVTATVGPLDENDDVSTVSTSTSVLKSSTSRKSTLLPSNTPVPASRTTVPSNVSSIATLPSSKPAATTAKPVPTSSPVLESSTNRHSTHLSSKIPVRASTTTVPPKMSSTLTLPSSKPPMTTAKPGNISEECCAH</sequence>
<feature type="compositionally biased region" description="Polar residues" evidence="1">
    <location>
        <begin position="99"/>
        <end position="117"/>
    </location>
</feature>
<accession>A0A0B1SHQ9</accession>
<feature type="compositionally biased region" description="Polar residues" evidence="1">
    <location>
        <begin position="63"/>
        <end position="91"/>
    </location>
</feature>
<proteinExistence type="predicted"/>
<organism evidence="3 4">
    <name type="scientific">Oesophagostomum dentatum</name>
    <name type="common">Nodular worm</name>
    <dbReference type="NCBI Taxonomy" id="61180"/>
    <lineage>
        <taxon>Eukaryota</taxon>
        <taxon>Metazoa</taxon>
        <taxon>Ecdysozoa</taxon>
        <taxon>Nematoda</taxon>
        <taxon>Chromadorea</taxon>
        <taxon>Rhabditida</taxon>
        <taxon>Rhabditina</taxon>
        <taxon>Rhabditomorpha</taxon>
        <taxon>Strongyloidea</taxon>
        <taxon>Strongylidae</taxon>
        <taxon>Oesophagostomum</taxon>
    </lineage>
</organism>
<feature type="chain" id="PRO_5002081565" evidence="2">
    <location>
        <begin position="26"/>
        <end position="161"/>
    </location>
</feature>
<feature type="region of interest" description="Disordered" evidence="1">
    <location>
        <begin position="56"/>
        <end position="161"/>
    </location>
</feature>
<dbReference type="EMBL" id="KN577588">
    <property type="protein sequence ID" value="KHJ82715.1"/>
    <property type="molecule type" value="Genomic_DNA"/>
</dbReference>
<feature type="signal peptide" evidence="2">
    <location>
        <begin position="1"/>
        <end position="25"/>
    </location>
</feature>
<protein>
    <submittedName>
        <fullName evidence="3">Uncharacterized protein</fullName>
    </submittedName>
</protein>
<keyword evidence="4" id="KW-1185">Reference proteome</keyword>
<dbReference type="Proteomes" id="UP000053660">
    <property type="component" value="Unassembled WGS sequence"/>
</dbReference>
<evidence type="ECO:0000256" key="1">
    <source>
        <dbReference type="SAM" id="MobiDB-lite"/>
    </source>
</evidence>
<evidence type="ECO:0000313" key="3">
    <source>
        <dbReference type="EMBL" id="KHJ82715.1"/>
    </source>
</evidence>
<feature type="compositionally biased region" description="Low complexity" evidence="1">
    <location>
        <begin position="130"/>
        <end position="148"/>
    </location>
</feature>
<keyword evidence="2" id="KW-0732">Signal</keyword>
<dbReference type="AlphaFoldDB" id="A0A0B1SHQ9"/>
<evidence type="ECO:0000256" key="2">
    <source>
        <dbReference type="SAM" id="SignalP"/>
    </source>
</evidence>
<name>A0A0B1SHQ9_OESDE</name>
<gene>
    <name evidence="3" type="ORF">OESDEN_17590</name>
</gene>
<evidence type="ECO:0000313" key="4">
    <source>
        <dbReference type="Proteomes" id="UP000053660"/>
    </source>
</evidence>
<reference evidence="3 4" key="1">
    <citation type="submission" date="2014-03" db="EMBL/GenBank/DDBJ databases">
        <title>Draft genome of the hookworm Oesophagostomum dentatum.</title>
        <authorList>
            <person name="Mitreva M."/>
        </authorList>
    </citation>
    <scope>NUCLEOTIDE SEQUENCE [LARGE SCALE GENOMIC DNA]</scope>
    <source>
        <strain evidence="3 4">OD-Hann</strain>
    </source>
</reference>